<accession>X1PUB5</accession>
<organism evidence="1">
    <name type="scientific">marine sediment metagenome</name>
    <dbReference type="NCBI Taxonomy" id="412755"/>
    <lineage>
        <taxon>unclassified sequences</taxon>
        <taxon>metagenomes</taxon>
        <taxon>ecological metagenomes</taxon>
    </lineage>
</organism>
<dbReference type="EMBL" id="BARW01000117">
    <property type="protein sequence ID" value="GAI59822.1"/>
    <property type="molecule type" value="Genomic_DNA"/>
</dbReference>
<dbReference type="AlphaFoldDB" id="X1PUB5"/>
<protein>
    <submittedName>
        <fullName evidence="1">Uncharacterized protein</fullName>
    </submittedName>
</protein>
<gene>
    <name evidence="1" type="ORF">S12H4_00770</name>
</gene>
<proteinExistence type="predicted"/>
<reference evidence="1" key="1">
    <citation type="journal article" date="2014" name="Front. Microbiol.">
        <title>High frequency of phylogenetically diverse reductive dehalogenase-homologous genes in deep subseafloor sedimentary metagenomes.</title>
        <authorList>
            <person name="Kawai M."/>
            <person name="Futagami T."/>
            <person name="Toyoda A."/>
            <person name="Takaki Y."/>
            <person name="Nishi S."/>
            <person name="Hori S."/>
            <person name="Arai W."/>
            <person name="Tsubouchi T."/>
            <person name="Morono Y."/>
            <person name="Uchiyama I."/>
            <person name="Ito T."/>
            <person name="Fujiyama A."/>
            <person name="Inagaki F."/>
            <person name="Takami H."/>
        </authorList>
    </citation>
    <scope>NUCLEOTIDE SEQUENCE</scope>
    <source>
        <strain evidence="1">Expedition CK06-06</strain>
    </source>
</reference>
<sequence>MATYKCVTHGVSLTIEGNKRTFKTPPGSIRGMPPCKLLTVLQPQEGKFQNCEIVKEK</sequence>
<comment type="caution">
    <text evidence="1">The sequence shown here is derived from an EMBL/GenBank/DDBJ whole genome shotgun (WGS) entry which is preliminary data.</text>
</comment>
<evidence type="ECO:0000313" key="1">
    <source>
        <dbReference type="EMBL" id="GAI59822.1"/>
    </source>
</evidence>
<name>X1PUB5_9ZZZZ</name>